<dbReference type="GO" id="GO:0005524">
    <property type="term" value="F:ATP binding"/>
    <property type="evidence" value="ECO:0007669"/>
    <property type="project" value="UniProtKB-UniRule"/>
</dbReference>
<comment type="similarity">
    <text evidence="1 8">Belongs to the cytidylate kinase family. Type 1 subfamily.</text>
</comment>
<keyword evidence="8" id="KW-0963">Cytoplasm</keyword>
<keyword evidence="3 8" id="KW-0547">Nucleotide-binding</keyword>
<keyword evidence="2 8" id="KW-0808">Transferase</keyword>
<protein>
    <recommendedName>
        <fullName evidence="8">Cytidylate kinase</fullName>
        <shortName evidence="8">CK</shortName>
        <ecNumber evidence="8">2.7.4.25</ecNumber>
    </recommendedName>
    <alternativeName>
        <fullName evidence="8">Cytidine monophosphate kinase</fullName>
        <shortName evidence="8">CMP kinase</shortName>
    </alternativeName>
</protein>
<dbReference type="GO" id="GO:0015949">
    <property type="term" value="P:nucleobase-containing small molecule interconversion"/>
    <property type="evidence" value="ECO:0007669"/>
    <property type="project" value="TreeGrafter"/>
</dbReference>
<accession>A0A1G7VSG5</accession>
<dbReference type="GO" id="GO:0036430">
    <property type="term" value="F:CMP kinase activity"/>
    <property type="evidence" value="ECO:0007669"/>
    <property type="project" value="RHEA"/>
</dbReference>
<gene>
    <name evidence="8" type="primary">cmk</name>
    <name evidence="10" type="ORF">SAMN04488121_105254</name>
</gene>
<keyword evidence="5 8" id="KW-0067">ATP-binding</keyword>
<comment type="subcellular location">
    <subcellularLocation>
        <location evidence="8">Cytoplasm</location>
    </subcellularLocation>
</comment>
<dbReference type="AlphaFoldDB" id="A0A1G7VSG5"/>
<dbReference type="GO" id="GO:0006220">
    <property type="term" value="P:pyrimidine nucleotide metabolic process"/>
    <property type="evidence" value="ECO:0007669"/>
    <property type="project" value="UniProtKB-UniRule"/>
</dbReference>
<dbReference type="PANTHER" id="PTHR21299">
    <property type="entry name" value="CYTIDYLATE KINASE/PANTOATE-BETA-ALANINE LIGASE"/>
    <property type="match status" value="1"/>
</dbReference>
<organism evidence="10 11">
    <name type="scientific">Chitinophaga filiformis</name>
    <name type="common">Myxococcus filiformis</name>
    <name type="synonym">Flexibacter filiformis</name>
    <dbReference type="NCBI Taxonomy" id="104663"/>
    <lineage>
        <taxon>Bacteria</taxon>
        <taxon>Pseudomonadati</taxon>
        <taxon>Bacteroidota</taxon>
        <taxon>Chitinophagia</taxon>
        <taxon>Chitinophagales</taxon>
        <taxon>Chitinophagaceae</taxon>
        <taxon>Chitinophaga</taxon>
    </lineage>
</organism>
<dbReference type="EC" id="2.7.4.25" evidence="8"/>
<evidence type="ECO:0000259" key="9">
    <source>
        <dbReference type="Pfam" id="PF02224"/>
    </source>
</evidence>
<dbReference type="InterPro" id="IPR003136">
    <property type="entry name" value="Cytidylate_kin"/>
</dbReference>
<evidence type="ECO:0000256" key="4">
    <source>
        <dbReference type="ARBA" id="ARBA00022777"/>
    </source>
</evidence>
<comment type="catalytic activity">
    <reaction evidence="7 8">
        <text>CMP + ATP = CDP + ADP</text>
        <dbReference type="Rhea" id="RHEA:11600"/>
        <dbReference type="ChEBI" id="CHEBI:30616"/>
        <dbReference type="ChEBI" id="CHEBI:58069"/>
        <dbReference type="ChEBI" id="CHEBI:60377"/>
        <dbReference type="ChEBI" id="CHEBI:456216"/>
        <dbReference type="EC" id="2.7.4.25"/>
    </reaction>
</comment>
<evidence type="ECO:0000256" key="8">
    <source>
        <dbReference type="HAMAP-Rule" id="MF_00238"/>
    </source>
</evidence>
<dbReference type="NCBIfam" id="TIGR00017">
    <property type="entry name" value="cmk"/>
    <property type="match status" value="1"/>
</dbReference>
<dbReference type="Gene3D" id="3.40.50.300">
    <property type="entry name" value="P-loop containing nucleotide triphosphate hydrolases"/>
    <property type="match status" value="1"/>
</dbReference>
<proteinExistence type="inferred from homology"/>
<evidence type="ECO:0000256" key="2">
    <source>
        <dbReference type="ARBA" id="ARBA00022679"/>
    </source>
</evidence>
<dbReference type="GO" id="GO:0005829">
    <property type="term" value="C:cytosol"/>
    <property type="evidence" value="ECO:0007669"/>
    <property type="project" value="TreeGrafter"/>
</dbReference>
<evidence type="ECO:0000313" key="11">
    <source>
        <dbReference type="Proteomes" id="UP000199045"/>
    </source>
</evidence>
<dbReference type="Proteomes" id="UP000199045">
    <property type="component" value="Unassembled WGS sequence"/>
</dbReference>
<dbReference type="InterPro" id="IPR027417">
    <property type="entry name" value="P-loop_NTPase"/>
</dbReference>
<evidence type="ECO:0000256" key="6">
    <source>
        <dbReference type="ARBA" id="ARBA00047615"/>
    </source>
</evidence>
<dbReference type="PANTHER" id="PTHR21299:SF2">
    <property type="entry name" value="CYTIDYLATE KINASE"/>
    <property type="match status" value="1"/>
</dbReference>
<dbReference type="STRING" id="104663.SAMN04488121_105254"/>
<comment type="catalytic activity">
    <reaction evidence="6 8">
        <text>dCMP + ATP = dCDP + ADP</text>
        <dbReference type="Rhea" id="RHEA:25094"/>
        <dbReference type="ChEBI" id="CHEBI:30616"/>
        <dbReference type="ChEBI" id="CHEBI:57566"/>
        <dbReference type="ChEBI" id="CHEBI:58593"/>
        <dbReference type="ChEBI" id="CHEBI:456216"/>
        <dbReference type="EC" id="2.7.4.25"/>
    </reaction>
</comment>
<dbReference type="EMBL" id="FNBN01000005">
    <property type="protein sequence ID" value="SDG62693.1"/>
    <property type="molecule type" value="Genomic_DNA"/>
</dbReference>
<evidence type="ECO:0000256" key="5">
    <source>
        <dbReference type="ARBA" id="ARBA00022840"/>
    </source>
</evidence>
<evidence type="ECO:0000256" key="7">
    <source>
        <dbReference type="ARBA" id="ARBA00048478"/>
    </source>
</evidence>
<dbReference type="CDD" id="cd02020">
    <property type="entry name" value="CMPK"/>
    <property type="match status" value="1"/>
</dbReference>
<evidence type="ECO:0000313" key="10">
    <source>
        <dbReference type="EMBL" id="SDG62693.1"/>
    </source>
</evidence>
<dbReference type="GO" id="GO:0036431">
    <property type="term" value="F:dCMP kinase activity"/>
    <property type="evidence" value="ECO:0007669"/>
    <property type="project" value="InterPro"/>
</dbReference>
<dbReference type="OrthoDB" id="9807434at2"/>
<name>A0A1G7VSG5_CHIFI</name>
<sequence length="229" mass="26126">MKKIIITIDGYSSCGKSTLAKQLAAELDYVYIDSGAMYRAITLYFIQNRVDWTDHEAVKAALHDIHLEFEFNPLNEASEITLNGENVEHMIREMLVAEKVSEVAAVKEVREFAVAQQQKMGVRKGIVMDGRDIGTTVFPHAELKIFMTADTAIRVERRFKELYAKNKNISIHEVKENLELRDYIDTNREISPLRKAEDAIILDNSQLTPDEQLKLVLQWVDDAVLVQSS</sequence>
<dbReference type="SUPFAM" id="SSF52540">
    <property type="entry name" value="P-loop containing nucleoside triphosphate hydrolases"/>
    <property type="match status" value="1"/>
</dbReference>
<dbReference type="Pfam" id="PF02224">
    <property type="entry name" value="Cytidylate_kin"/>
    <property type="match status" value="1"/>
</dbReference>
<evidence type="ECO:0000256" key="1">
    <source>
        <dbReference type="ARBA" id="ARBA00009427"/>
    </source>
</evidence>
<evidence type="ECO:0000256" key="3">
    <source>
        <dbReference type="ARBA" id="ARBA00022741"/>
    </source>
</evidence>
<dbReference type="RefSeq" id="WP_089834906.1">
    <property type="nucleotide sequence ID" value="NZ_FNBN01000005.1"/>
</dbReference>
<reference evidence="10 11" key="1">
    <citation type="submission" date="2016-10" db="EMBL/GenBank/DDBJ databases">
        <authorList>
            <person name="de Groot N.N."/>
        </authorList>
    </citation>
    <scope>NUCLEOTIDE SEQUENCE [LARGE SCALE GENOMIC DNA]</scope>
    <source>
        <strain evidence="10 11">DSM 527</strain>
    </source>
</reference>
<feature type="domain" description="Cytidylate kinase" evidence="9">
    <location>
        <begin position="6"/>
        <end position="220"/>
    </location>
</feature>
<dbReference type="HAMAP" id="MF_00238">
    <property type="entry name" value="Cytidyl_kinase_type1"/>
    <property type="match status" value="1"/>
</dbReference>
<dbReference type="InterPro" id="IPR011994">
    <property type="entry name" value="Cytidylate_kinase_dom"/>
</dbReference>
<keyword evidence="4 8" id="KW-0418">Kinase</keyword>
<feature type="binding site" evidence="8">
    <location>
        <begin position="10"/>
        <end position="18"/>
    </location>
    <ligand>
        <name>ATP</name>
        <dbReference type="ChEBI" id="CHEBI:30616"/>
    </ligand>
</feature>